<feature type="non-terminal residue" evidence="2">
    <location>
        <position position="174"/>
    </location>
</feature>
<dbReference type="RefSeq" id="WP_146237803.1">
    <property type="nucleotide sequence ID" value="NZ_PIEU01000061.1"/>
</dbReference>
<gene>
    <name evidence="2" type="ORF">CI088_07980</name>
</gene>
<evidence type="ECO:0000256" key="1">
    <source>
        <dbReference type="SAM" id="MobiDB-lite"/>
    </source>
</evidence>
<proteinExistence type="predicted"/>
<dbReference type="EMBL" id="PIEU01000061">
    <property type="protein sequence ID" value="PZL73775.1"/>
    <property type="molecule type" value="Genomic_DNA"/>
</dbReference>
<organism evidence="2 3">
    <name type="scientific">Enterococcus plantarum</name>
    <dbReference type="NCBI Taxonomy" id="1077675"/>
    <lineage>
        <taxon>Bacteria</taxon>
        <taxon>Bacillati</taxon>
        <taxon>Bacillota</taxon>
        <taxon>Bacilli</taxon>
        <taxon>Lactobacillales</taxon>
        <taxon>Enterococcaceae</taxon>
        <taxon>Enterococcus</taxon>
    </lineage>
</organism>
<evidence type="ECO:0000313" key="3">
    <source>
        <dbReference type="Proteomes" id="UP000249828"/>
    </source>
</evidence>
<feature type="region of interest" description="Disordered" evidence="1">
    <location>
        <begin position="52"/>
        <end position="83"/>
    </location>
</feature>
<name>A0A2W4BBG8_9ENTE</name>
<dbReference type="Proteomes" id="UP000249828">
    <property type="component" value="Unassembled WGS sequence"/>
</dbReference>
<sequence length="174" mass="19372">MKKERIKKRQLFMLFALVVLVGSLYIVNSRAGRSTDLPASFVLKDTSTDTTEKNKTDLSLESSDSKSTSASDTESSSEEYTSTYNGEQDIAAKFAMSYLSFSADSISSVKSIIDPNLLPKLEKMKGEEQKIEKLSLLDKSTVDGLNIYVYEFNAELKDSKHTPKTGKLFVIMKP</sequence>
<comment type="caution">
    <text evidence="2">The sequence shown here is derived from an EMBL/GenBank/DDBJ whole genome shotgun (WGS) entry which is preliminary data.</text>
</comment>
<accession>A0A2W4BBG8</accession>
<reference evidence="2 3" key="1">
    <citation type="submission" date="2017-11" db="EMBL/GenBank/DDBJ databases">
        <title>Draft genome sequence of Enterococcus plantarum TRW2 strain isolated from lettuce.</title>
        <authorList>
            <person name="Kim E.B."/>
            <person name="Marco M.L."/>
            <person name="Williams T.R."/>
            <person name="You I.H."/>
        </authorList>
    </citation>
    <scope>NUCLEOTIDE SEQUENCE [LARGE SCALE GENOMIC DNA]</scope>
    <source>
        <strain evidence="2 3">TRW2</strain>
    </source>
</reference>
<protein>
    <submittedName>
        <fullName evidence="2">Uncharacterized protein</fullName>
    </submittedName>
</protein>
<feature type="compositionally biased region" description="Low complexity" evidence="1">
    <location>
        <begin position="59"/>
        <end position="83"/>
    </location>
</feature>
<evidence type="ECO:0000313" key="2">
    <source>
        <dbReference type="EMBL" id="PZL73775.1"/>
    </source>
</evidence>
<dbReference type="AlphaFoldDB" id="A0A2W4BBG8"/>
<keyword evidence="3" id="KW-1185">Reference proteome</keyword>